<feature type="transmembrane region" description="Helical" evidence="8">
    <location>
        <begin position="450"/>
        <end position="470"/>
    </location>
</feature>
<organism evidence="9 10">
    <name type="scientific">Desulfonema limicola</name>
    <dbReference type="NCBI Taxonomy" id="45656"/>
    <lineage>
        <taxon>Bacteria</taxon>
        <taxon>Pseudomonadati</taxon>
        <taxon>Thermodesulfobacteriota</taxon>
        <taxon>Desulfobacteria</taxon>
        <taxon>Desulfobacterales</taxon>
        <taxon>Desulfococcaceae</taxon>
        <taxon>Desulfonema</taxon>
    </lineage>
</organism>
<evidence type="ECO:0000256" key="8">
    <source>
        <dbReference type="SAM" id="Phobius"/>
    </source>
</evidence>
<comment type="similarity">
    <text evidence="2 7">Belongs to the sodium:solute symporter (SSF) (TC 2.A.21) family.</text>
</comment>
<comment type="subcellular location">
    <subcellularLocation>
        <location evidence="1">Membrane</location>
        <topology evidence="1">Multi-pass membrane protein</topology>
    </subcellularLocation>
</comment>
<feature type="transmembrane region" description="Helical" evidence="8">
    <location>
        <begin position="182"/>
        <end position="203"/>
    </location>
</feature>
<feature type="transmembrane region" description="Helical" evidence="8">
    <location>
        <begin position="417"/>
        <end position="438"/>
    </location>
</feature>
<feature type="transmembrane region" description="Helical" evidence="8">
    <location>
        <begin position="372"/>
        <end position="397"/>
    </location>
</feature>
<evidence type="ECO:0000313" key="10">
    <source>
        <dbReference type="Proteomes" id="UP000663720"/>
    </source>
</evidence>
<feature type="transmembrane region" description="Helical" evidence="8">
    <location>
        <begin position="151"/>
        <end position="170"/>
    </location>
</feature>
<dbReference type="EMBL" id="CP061799">
    <property type="protein sequence ID" value="QTA78378.1"/>
    <property type="molecule type" value="Genomic_DNA"/>
</dbReference>
<dbReference type="Proteomes" id="UP000663720">
    <property type="component" value="Chromosome"/>
</dbReference>
<gene>
    <name evidence="9" type="ORF">dnl_06000</name>
</gene>
<feature type="transmembrane region" description="Helical" evidence="8">
    <location>
        <begin position="223"/>
        <end position="244"/>
    </location>
</feature>
<dbReference type="InterPro" id="IPR001734">
    <property type="entry name" value="Na/solute_symporter"/>
</dbReference>
<evidence type="ECO:0000256" key="2">
    <source>
        <dbReference type="ARBA" id="ARBA00006434"/>
    </source>
</evidence>
<dbReference type="PROSITE" id="PS50283">
    <property type="entry name" value="NA_SOLUT_SYMP_3"/>
    <property type="match status" value="1"/>
</dbReference>
<evidence type="ECO:0000256" key="7">
    <source>
        <dbReference type="RuleBase" id="RU362091"/>
    </source>
</evidence>
<proteinExistence type="inferred from homology"/>
<dbReference type="Gene3D" id="1.20.1730.10">
    <property type="entry name" value="Sodium/glucose cotransporter"/>
    <property type="match status" value="1"/>
</dbReference>
<feature type="transmembrane region" description="Helical" evidence="8">
    <location>
        <begin position="120"/>
        <end position="145"/>
    </location>
</feature>
<feature type="transmembrane region" description="Helical" evidence="8">
    <location>
        <begin position="318"/>
        <end position="351"/>
    </location>
</feature>
<dbReference type="Pfam" id="PF00474">
    <property type="entry name" value="SSF"/>
    <property type="match status" value="1"/>
</dbReference>
<feature type="transmembrane region" description="Helical" evidence="8">
    <location>
        <begin position="265"/>
        <end position="287"/>
    </location>
</feature>
<dbReference type="RefSeq" id="WP_207690242.1">
    <property type="nucleotide sequence ID" value="NZ_CP061799.1"/>
</dbReference>
<dbReference type="GO" id="GO:0015204">
    <property type="term" value="F:urea transmembrane transporter activity"/>
    <property type="evidence" value="ECO:0007669"/>
    <property type="project" value="InterPro"/>
</dbReference>
<feature type="transmembrane region" description="Helical" evidence="8">
    <location>
        <begin position="6"/>
        <end position="28"/>
    </location>
</feature>
<keyword evidence="3" id="KW-0813">Transport</keyword>
<accession>A0A975B409</accession>
<dbReference type="KEGG" id="dli:dnl_06000"/>
<keyword evidence="10" id="KW-1185">Reference proteome</keyword>
<dbReference type="InterPro" id="IPR031155">
    <property type="entry name" value="DUR"/>
</dbReference>
<dbReference type="GO" id="GO:0005886">
    <property type="term" value="C:plasma membrane"/>
    <property type="evidence" value="ECO:0007669"/>
    <property type="project" value="TreeGrafter"/>
</dbReference>
<dbReference type="PANTHER" id="PTHR46154:SF4">
    <property type="entry name" value="UREA ACTIVE TRANSPORTER"/>
    <property type="match status" value="1"/>
</dbReference>
<evidence type="ECO:0000313" key="9">
    <source>
        <dbReference type="EMBL" id="QTA78378.1"/>
    </source>
</evidence>
<dbReference type="AlphaFoldDB" id="A0A975B409"/>
<evidence type="ECO:0000256" key="5">
    <source>
        <dbReference type="ARBA" id="ARBA00022989"/>
    </source>
</evidence>
<name>A0A975B409_9BACT</name>
<evidence type="ECO:0000256" key="6">
    <source>
        <dbReference type="ARBA" id="ARBA00023136"/>
    </source>
</evidence>
<evidence type="ECO:0000256" key="4">
    <source>
        <dbReference type="ARBA" id="ARBA00022692"/>
    </source>
</evidence>
<dbReference type="PANTHER" id="PTHR46154">
    <property type="match status" value="1"/>
</dbReference>
<evidence type="ECO:0000256" key="3">
    <source>
        <dbReference type="ARBA" id="ARBA00022448"/>
    </source>
</evidence>
<reference evidence="9" key="1">
    <citation type="journal article" date="2021" name="Microb. Physiol.">
        <title>Proteogenomic Insights into the Physiology of Marine, Sulfate-Reducing, Filamentous Desulfonema limicola and Desulfonema magnum.</title>
        <authorList>
            <person name="Schnaars V."/>
            <person name="Wohlbrand L."/>
            <person name="Scheve S."/>
            <person name="Hinrichs C."/>
            <person name="Reinhardt R."/>
            <person name="Rabus R."/>
        </authorList>
    </citation>
    <scope>NUCLEOTIDE SEQUENCE</scope>
    <source>
        <strain evidence="9">5ac10</strain>
    </source>
</reference>
<sequence>MMSQTMTLTVLAVFGMTAFITGAVHRYASNLERFLAARRSVGMFTGALSVAATWIWAPALFLAAQKAYEQGIAGLMWFTLPNVGCLILFAFLAVRIRRFFPRGYTFPQYIASRFDIKTHAVYVFTFLSLQICSLGVQLIAGAAMLNAMSGVPSIFGVIILAVIFTSYSLVDGLASSIRTDLLQMFFIGAGMIILIPFAVFKGGGIQNLTAGLGGVSGEFSSPFNAHAAYSFGITVTIGLMSGPIGDQQHWQRAFAFQESMVFKGYILGAMIFAIVPLSMSLLGFTAAGNPQAAPLVYQGIISAQQTGPEVIRTLLPPWAMFVFMVMILSGLSSTGDSALCAGSSLAAIDIYRRYIKPDASDQEILKITRIAILVISITAAAISLIPGITILGLFLFYGTLRSSTLMPTILILYKKNIPAWGIFWGIVVAVIIGLPLYLTGEILGNIHLKVGANIGIILISFLLPVLSINLNKKGVLNEMSKLPE</sequence>
<feature type="transmembrane region" description="Helical" evidence="8">
    <location>
        <begin position="75"/>
        <end position="94"/>
    </location>
</feature>
<keyword evidence="6 8" id="KW-0472">Membrane</keyword>
<keyword evidence="4 8" id="KW-0812">Transmembrane</keyword>
<protein>
    <submittedName>
        <fullName evidence="9">Na+/solute symporter family protein</fullName>
    </submittedName>
</protein>
<keyword evidence="5 8" id="KW-1133">Transmembrane helix</keyword>
<dbReference type="InterPro" id="IPR038377">
    <property type="entry name" value="Na/Glc_symporter_sf"/>
</dbReference>
<evidence type="ECO:0000256" key="1">
    <source>
        <dbReference type="ARBA" id="ARBA00004141"/>
    </source>
</evidence>
<feature type="transmembrane region" description="Helical" evidence="8">
    <location>
        <begin position="40"/>
        <end position="63"/>
    </location>
</feature>